<evidence type="ECO:0000256" key="2">
    <source>
        <dbReference type="ARBA" id="ARBA00022676"/>
    </source>
</evidence>
<evidence type="ECO:0000256" key="5">
    <source>
        <dbReference type="ARBA" id="ARBA00022989"/>
    </source>
</evidence>
<dbReference type="OrthoDB" id="7431422at2"/>
<feature type="transmembrane region" description="Helical" evidence="8">
    <location>
        <begin position="627"/>
        <end position="649"/>
    </location>
</feature>
<dbReference type="SUPFAM" id="SSF160246">
    <property type="entry name" value="EspE N-terminal domain-like"/>
    <property type="match status" value="1"/>
</dbReference>
<dbReference type="Gene3D" id="3.90.550.10">
    <property type="entry name" value="Spore Coat Polysaccharide Biosynthesis Protein SpsA, Chain A"/>
    <property type="match status" value="1"/>
</dbReference>
<dbReference type="EMBL" id="FNQM01000003">
    <property type="protein sequence ID" value="SEA16391.1"/>
    <property type="molecule type" value="Genomic_DNA"/>
</dbReference>
<dbReference type="InterPro" id="IPR029044">
    <property type="entry name" value="Nucleotide-diphossugar_trans"/>
</dbReference>
<feature type="transmembrane region" description="Helical" evidence="8">
    <location>
        <begin position="587"/>
        <end position="607"/>
    </location>
</feature>
<dbReference type="PANTHER" id="PTHR43867:SF2">
    <property type="entry name" value="CELLULOSE SYNTHASE CATALYTIC SUBUNIT A [UDP-FORMING]"/>
    <property type="match status" value="1"/>
</dbReference>
<dbReference type="InterPro" id="IPR050321">
    <property type="entry name" value="Glycosyltr_2/OpgH_subfam"/>
</dbReference>
<dbReference type="AlphaFoldDB" id="A0A1H3YZ09"/>
<dbReference type="Pfam" id="PF13632">
    <property type="entry name" value="Glyco_trans_2_3"/>
    <property type="match status" value="1"/>
</dbReference>
<protein>
    <submittedName>
        <fullName evidence="10">Glycosyltransferase, catalytic subunit of cellulose synthase and poly-beta-1,6-N-acetylglucosamine synthase</fullName>
    </submittedName>
</protein>
<dbReference type="GO" id="GO:0016757">
    <property type="term" value="F:glycosyltransferase activity"/>
    <property type="evidence" value="ECO:0007669"/>
    <property type="project" value="UniProtKB-KW"/>
</dbReference>
<evidence type="ECO:0000313" key="11">
    <source>
        <dbReference type="Proteomes" id="UP000198703"/>
    </source>
</evidence>
<keyword evidence="6 8" id="KW-0472">Membrane</keyword>
<evidence type="ECO:0000256" key="8">
    <source>
        <dbReference type="SAM" id="Phobius"/>
    </source>
</evidence>
<organism evidence="10 11">
    <name type="scientific">Rubrimonas cliftonensis</name>
    <dbReference type="NCBI Taxonomy" id="89524"/>
    <lineage>
        <taxon>Bacteria</taxon>
        <taxon>Pseudomonadati</taxon>
        <taxon>Pseudomonadota</taxon>
        <taxon>Alphaproteobacteria</taxon>
        <taxon>Rhodobacterales</taxon>
        <taxon>Paracoccaceae</taxon>
        <taxon>Rubrimonas</taxon>
    </lineage>
</organism>
<dbReference type="InterPro" id="IPR001173">
    <property type="entry name" value="Glyco_trans_2-like"/>
</dbReference>
<keyword evidence="3 10" id="KW-0808">Transferase</keyword>
<feature type="domain" description="Glycosyltransferase 2-like" evidence="9">
    <location>
        <begin position="378"/>
        <end position="573"/>
    </location>
</feature>
<feature type="transmembrane region" description="Helical" evidence="8">
    <location>
        <begin position="221"/>
        <end position="254"/>
    </location>
</feature>
<sequence>MFVARRGDAGDFLAVVGRSLRVVRRMDKSEPDADAAGDRQNAEQVLNAVASAAVAARQRLGSLMVEMGLLDAAQLDSALSAQRESAARLGLIVAHTGLASAGAVAGAAARQAGLQRADLRASPLDASLLQGENALAVCLAHRIAPWRRSGNAVVYVAADEAEARRGLATLGVAPDAAILALAPAQEIAEAMLAAHGPAIAQAAATRAPAATSVRTGLFARWRWPLLGALALAASLAPAALLISAITGLFAINALNAAVRIAVLRAALIAPRDPEPATPADAVSLPARLPPPRVTLLIPLLDEPETAPVLFDALERLDWPRELLDVKLILEEGDLRTRAALEATPPPPFCTVITAPAGAPRTKPRALNVALDFAEGEIIGVYDAEDLPEPDQIRRVARILRNAPPEVACVQCRLAYYNARENWLTRCFAIEYAMWFDVLLRGFRALSLPIPLGGTSVFFRRAALEQVGGWDAHNVTEDAELGMRLARAGFRCEISASCTFEEASSQTGQWLRQRSRWLKGFMATWLAHMRRPAALWRDLGARGFIGFQALFLGAAAAYLGLPAFWAFWIMGMFGAAPAWFAEAPGWLVWGLATTQIAGWCAMIAAALIATHRRGERWLWKWIPSLTLYWPLGAAAAWLAVVELFVSPTLWRKTPHGLGRGAEALRARAASRRAEQGPAAARAAGQRISGS</sequence>
<dbReference type="InterPro" id="IPR037257">
    <property type="entry name" value="T2SS_E_N_sf"/>
</dbReference>
<proteinExistence type="predicted"/>
<evidence type="ECO:0000256" key="3">
    <source>
        <dbReference type="ARBA" id="ARBA00022679"/>
    </source>
</evidence>
<evidence type="ECO:0000256" key="7">
    <source>
        <dbReference type="SAM" id="MobiDB-lite"/>
    </source>
</evidence>
<reference evidence="10 11" key="1">
    <citation type="submission" date="2016-10" db="EMBL/GenBank/DDBJ databases">
        <authorList>
            <person name="de Groot N.N."/>
        </authorList>
    </citation>
    <scope>NUCLEOTIDE SEQUENCE [LARGE SCALE GENOMIC DNA]</scope>
    <source>
        <strain evidence="10 11">DSM 15345</strain>
    </source>
</reference>
<feature type="region of interest" description="Disordered" evidence="7">
    <location>
        <begin position="669"/>
        <end position="689"/>
    </location>
</feature>
<name>A0A1H3YZ09_9RHOB</name>
<evidence type="ECO:0000256" key="1">
    <source>
        <dbReference type="ARBA" id="ARBA00004141"/>
    </source>
</evidence>
<gene>
    <name evidence="10" type="ORF">SAMN05444370_103298</name>
</gene>
<evidence type="ECO:0000313" key="10">
    <source>
        <dbReference type="EMBL" id="SEA16391.1"/>
    </source>
</evidence>
<keyword evidence="5 8" id="KW-1133">Transmembrane helix</keyword>
<keyword evidence="2" id="KW-0328">Glycosyltransferase</keyword>
<keyword evidence="4 8" id="KW-0812">Transmembrane</keyword>
<evidence type="ECO:0000256" key="6">
    <source>
        <dbReference type="ARBA" id="ARBA00023136"/>
    </source>
</evidence>
<dbReference type="Proteomes" id="UP000198703">
    <property type="component" value="Unassembled WGS sequence"/>
</dbReference>
<keyword evidence="11" id="KW-1185">Reference proteome</keyword>
<feature type="compositionally biased region" description="Low complexity" evidence="7">
    <location>
        <begin position="674"/>
        <end position="689"/>
    </location>
</feature>
<dbReference type="GO" id="GO:0016020">
    <property type="term" value="C:membrane"/>
    <property type="evidence" value="ECO:0007669"/>
    <property type="project" value="UniProtKB-SubCell"/>
</dbReference>
<evidence type="ECO:0000259" key="9">
    <source>
        <dbReference type="Pfam" id="PF13632"/>
    </source>
</evidence>
<accession>A0A1H3YZ09</accession>
<comment type="subcellular location">
    <subcellularLocation>
        <location evidence="1">Membrane</location>
        <topology evidence="1">Multi-pass membrane protein</topology>
    </subcellularLocation>
</comment>
<dbReference type="PANTHER" id="PTHR43867">
    <property type="entry name" value="CELLULOSE SYNTHASE CATALYTIC SUBUNIT A [UDP-FORMING]"/>
    <property type="match status" value="1"/>
</dbReference>
<dbReference type="SUPFAM" id="SSF53448">
    <property type="entry name" value="Nucleotide-diphospho-sugar transferases"/>
    <property type="match status" value="1"/>
</dbReference>
<dbReference type="STRING" id="89524.SAMN05444370_103298"/>
<evidence type="ECO:0000256" key="4">
    <source>
        <dbReference type="ARBA" id="ARBA00022692"/>
    </source>
</evidence>